<dbReference type="SUPFAM" id="SSF50156">
    <property type="entry name" value="PDZ domain-like"/>
    <property type="match status" value="1"/>
</dbReference>
<dbReference type="RefSeq" id="WP_068576240.1">
    <property type="nucleotide sequence ID" value="NZ_CP015193.1"/>
</dbReference>
<dbReference type="GO" id="GO:0005737">
    <property type="term" value="C:cytoplasm"/>
    <property type="evidence" value="ECO:0007669"/>
    <property type="project" value="TreeGrafter"/>
</dbReference>
<dbReference type="PANTHER" id="PTHR13325">
    <property type="entry name" value="PROTEASE M50 MEMBRANE-BOUND TRANSCRIPTION FACTOR SITE 2 PROTEASE"/>
    <property type="match status" value="1"/>
</dbReference>
<feature type="transmembrane region" description="Helical" evidence="5">
    <location>
        <begin position="6"/>
        <end position="25"/>
    </location>
</feature>
<dbReference type="GO" id="GO:0004222">
    <property type="term" value="F:metalloendopeptidase activity"/>
    <property type="evidence" value="ECO:0007669"/>
    <property type="project" value="InterPro"/>
</dbReference>
<dbReference type="PROSITE" id="PS50106">
    <property type="entry name" value="PDZ"/>
    <property type="match status" value="1"/>
</dbReference>
<keyword evidence="3 5" id="KW-1133">Transmembrane helix</keyword>
<dbReference type="KEGG" id="tch:CHITON_0387"/>
<evidence type="ECO:0000256" key="4">
    <source>
        <dbReference type="ARBA" id="ARBA00023136"/>
    </source>
</evidence>
<organism evidence="8 9">
    <name type="scientific">Thermococcus chitonophagus</name>
    <dbReference type="NCBI Taxonomy" id="54262"/>
    <lineage>
        <taxon>Archaea</taxon>
        <taxon>Methanobacteriati</taxon>
        <taxon>Methanobacteriota</taxon>
        <taxon>Thermococci</taxon>
        <taxon>Thermococcales</taxon>
        <taxon>Thermococcaceae</taxon>
        <taxon>Thermococcus</taxon>
    </lineage>
</organism>
<dbReference type="GO" id="GO:0016020">
    <property type="term" value="C:membrane"/>
    <property type="evidence" value="ECO:0007669"/>
    <property type="project" value="InterPro"/>
</dbReference>
<evidence type="ECO:0000313" key="9">
    <source>
        <dbReference type="Proteomes" id="UP000093069"/>
    </source>
</evidence>
<keyword evidence="8" id="KW-0645">Protease</keyword>
<dbReference type="Pfam" id="PF17820">
    <property type="entry name" value="PDZ_6"/>
    <property type="match status" value="1"/>
</dbReference>
<reference evidence="9" key="1">
    <citation type="submission" date="2016-01" db="EMBL/GenBank/DDBJ databases">
        <authorList>
            <person name="Vorgias C.E."/>
        </authorList>
    </citation>
    <scope>NUCLEOTIDE SEQUENCE [LARGE SCALE GENOMIC DNA]</scope>
</reference>
<feature type="transmembrane region" description="Helical" evidence="5">
    <location>
        <begin position="349"/>
        <end position="369"/>
    </location>
</feature>
<dbReference type="InterPro" id="IPR041489">
    <property type="entry name" value="PDZ_6"/>
</dbReference>
<dbReference type="STRING" id="54262.CHITON_0387"/>
<feature type="transmembrane region" description="Helical" evidence="5">
    <location>
        <begin position="174"/>
        <end position="200"/>
    </location>
</feature>
<accession>A0A160VS00</accession>
<gene>
    <name evidence="7" type="ORF">A3L04_01950</name>
    <name evidence="8" type="ORF">CHITON_0387</name>
</gene>
<dbReference type="PANTHER" id="PTHR13325:SF3">
    <property type="entry name" value="MEMBRANE-BOUND TRANSCRIPTION FACTOR SITE-2 PROTEASE"/>
    <property type="match status" value="1"/>
</dbReference>
<dbReference type="InterPro" id="IPR036034">
    <property type="entry name" value="PDZ_sf"/>
</dbReference>
<dbReference type="GO" id="GO:0031293">
    <property type="term" value="P:membrane protein intracellular domain proteolysis"/>
    <property type="evidence" value="ECO:0007669"/>
    <property type="project" value="TreeGrafter"/>
</dbReference>
<dbReference type="AlphaFoldDB" id="A0A160VS00"/>
<feature type="domain" description="PDZ" evidence="6">
    <location>
        <begin position="196"/>
        <end position="259"/>
    </location>
</feature>
<dbReference type="Proteomes" id="UP000250189">
    <property type="component" value="Chromosome"/>
</dbReference>
<dbReference type="OrthoDB" id="15212at2157"/>
<dbReference type="InterPro" id="IPR001478">
    <property type="entry name" value="PDZ"/>
</dbReference>
<feature type="transmembrane region" description="Helical" evidence="5">
    <location>
        <begin position="102"/>
        <end position="124"/>
    </location>
</feature>
<evidence type="ECO:0000313" key="7">
    <source>
        <dbReference type="EMBL" id="ASJ15923.1"/>
    </source>
</evidence>
<dbReference type="EMBL" id="LN999010">
    <property type="protein sequence ID" value="CUX77166.1"/>
    <property type="molecule type" value="Genomic_DNA"/>
</dbReference>
<dbReference type="SMART" id="SM00228">
    <property type="entry name" value="PDZ"/>
    <property type="match status" value="1"/>
</dbReference>
<keyword evidence="7" id="KW-0378">Hydrolase</keyword>
<evidence type="ECO:0000313" key="10">
    <source>
        <dbReference type="Proteomes" id="UP000250189"/>
    </source>
</evidence>
<dbReference type="InterPro" id="IPR001193">
    <property type="entry name" value="MBTPS2"/>
</dbReference>
<keyword evidence="4 5" id="KW-0472">Membrane</keyword>
<dbReference type="GO" id="GO:0012505">
    <property type="term" value="C:endomembrane system"/>
    <property type="evidence" value="ECO:0007669"/>
    <property type="project" value="UniProtKB-SubCell"/>
</dbReference>
<protein>
    <submittedName>
        <fullName evidence="7">Metalloprotease</fullName>
    </submittedName>
    <submittedName>
        <fullName evidence="8">Serine protease htra related protein</fullName>
    </submittedName>
</protein>
<keyword evidence="10" id="KW-1185">Reference proteome</keyword>
<dbReference type="Gene3D" id="2.30.42.10">
    <property type="match status" value="1"/>
</dbReference>
<name>A0A160VS00_9EURY</name>
<dbReference type="InterPro" id="IPR008915">
    <property type="entry name" value="Peptidase_M50"/>
</dbReference>
<dbReference type="Proteomes" id="UP000093069">
    <property type="component" value="Chromosome I"/>
</dbReference>
<reference evidence="7 10" key="3">
    <citation type="submission" date="2016-04" db="EMBL/GenBank/DDBJ databases">
        <title>Complete genome sequence of Thermococcus chitonophagus type strain GC74.</title>
        <authorList>
            <person name="Oger P.M."/>
        </authorList>
    </citation>
    <scope>NUCLEOTIDE SEQUENCE [LARGE SCALE GENOMIC DNA]</scope>
    <source>
        <strain evidence="7 10">GC74</strain>
    </source>
</reference>
<reference evidence="8" key="2">
    <citation type="submission" date="2016-01" db="EMBL/GenBank/DDBJ databases">
        <authorList>
            <person name="Oliw E.H."/>
        </authorList>
    </citation>
    <scope>NUCLEOTIDE SEQUENCE</scope>
    <source>
        <strain evidence="8">1</strain>
    </source>
</reference>
<evidence type="ECO:0000256" key="5">
    <source>
        <dbReference type="SAM" id="Phobius"/>
    </source>
</evidence>
<keyword evidence="7" id="KW-0482">Metalloprotease</keyword>
<dbReference type="EMBL" id="CP015193">
    <property type="protein sequence ID" value="ASJ15923.1"/>
    <property type="molecule type" value="Genomic_DNA"/>
</dbReference>
<keyword evidence="2 5" id="KW-0812">Transmembrane</keyword>
<evidence type="ECO:0000313" key="8">
    <source>
        <dbReference type="EMBL" id="CUX77166.1"/>
    </source>
</evidence>
<proteinExistence type="predicted"/>
<evidence type="ECO:0000256" key="2">
    <source>
        <dbReference type="ARBA" id="ARBA00022692"/>
    </source>
</evidence>
<dbReference type="PRINTS" id="PR01000">
    <property type="entry name" value="SREBPS2PTASE"/>
</dbReference>
<comment type="subcellular location">
    <subcellularLocation>
        <location evidence="1">Endomembrane system</location>
        <topology evidence="1">Multi-pass membrane protein</topology>
    </subcellularLocation>
</comment>
<feature type="transmembrane region" description="Helical" evidence="5">
    <location>
        <begin position="308"/>
        <end position="328"/>
    </location>
</feature>
<dbReference type="Pfam" id="PF02163">
    <property type="entry name" value="Peptidase_M50"/>
    <property type="match status" value="1"/>
</dbReference>
<evidence type="ECO:0000259" key="6">
    <source>
        <dbReference type="PROSITE" id="PS50106"/>
    </source>
</evidence>
<dbReference type="GeneID" id="33321297"/>
<feature type="transmembrane region" description="Helical" evidence="5">
    <location>
        <begin position="62"/>
        <end position="82"/>
    </location>
</feature>
<sequence>MSLVEILLGILGFWAFVTLLGVTVFKESESVEISLFQIIWRTKKFLNFIDRIGRRHERFWRIYGDAGIVVGFIGMGIVLYYLARQAYRILHPQGPVAPGAQLVIPGVTIPLVYGLIALAVLLVVHELSHGFVARAEKIPLKSVGIVLFFVIPGAFVEPDEEALNKAPLRSRLRVFGAGSLANIIVALIALLIINGIGLAFEPAGVEVNGVIKGSPADGVLQPGDVIIGINGQNFTTIEEFIKIMNTTRPNQTITMTIVRDGEIKTVKITLGEHPERPGKGFIGIYPTQYLKSKIGFTRALMDLFFTFYWIYVLNVGIGLMNLLPLYPLDGGRMLMDTLTEKFPRIGRPIGYSVAILSLILLIINIIPSIRGLIG</sequence>
<evidence type="ECO:0000256" key="1">
    <source>
        <dbReference type="ARBA" id="ARBA00004127"/>
    </source>
</evidence>
<dbReference type="CDD" id="cd06159">
    <property type="entry name" value="S2P-M50_PDZ_Arch"/>
    <property type="match status" value="1"/>
</dbReference>
<evidence type="ECO:0000256" key="3">
    <source>
        <dbReference type="ARBA" id="ARBA00022989"/>
    </source>
</evidence>